<dbReference type="Proteomes" id="UP000013568">
    <property type="component" value="Unassembled WGS sequence"/>
</dbReference>
<accession>E9CL09</accession>
<evidence type="ECO:0000313" key="1">
    <source>
        <dbReference type="EMBL" id="EFW12830.1"/>
    </source>
</evidence>
<keyword evidence="2" id="KW-1185">Reference proteome</keyword>
<gene>
    <name evidence="1" type="ORF">SSYM_0876</name>
</gene>
<name>E9CL09_9GAMM</name>
<dbReference type="HOGENOM" id="CLU_2604093_0_0_6"/>
<evidence type="ECO:0000313" key="2">
    <source>
        <dbReference type="Proteomes" id="UP000013568"/>
    </source>
</evidence>
<proteinExistence type="predicted"/>
<dbReference type="EMBL" id="GL636105">
    <property type="protein sequence ID" value="EFW12830.1"/>
    <property type="molecule type" value="Genomic_DNA"/>
</dbReference>
<dbReference type="AlphaFoldDB" id="E9CL09"/>
<organism evidence="1 2">
    <name type="scientific">Serratia symbiotica str. Tucson</name>
    <dbReference type="NCBI Taxonomy" id="914128"/>
    <lineage>
        <taxon>Bacteria</taxon>
        <taxon>Pseudomonadati</taxon>
        <taxon>Pseudomonadota</taxon>
        <taxon>Gammaproteobacteria</taxon>
        <taxon>Enterobacterales</taxon>
        <taxon>Yersiniaceae</taxon>
        <taxon>Serratia</taxon>
        <taxon>Serratia symbiotica</taxon>
    </lineage>
</organism>
<reference evidence="2" key="1">
    <citation type="journal article" date="2011" name="Genome Biol. Evol.">
        <title>Massive genomic decay in Serratia symbiotica, a recently evolved symbiont of aphids.</title>
        <authorList>
            <person name="Burke G.R."/>
            <person name="Moran N.A."/>
        </authorList>
    </citation>
    <scope>NUCLEOTIDE SEQUENCE [LARGE SCALE GENOMIC DNA]</scope>
    <source>
        <strain evidence="2">Tucson</strain>
    </source>
</reference>
<sequence length="79" mass="8787">MNSCLPAISHGISLPIPLRHSWSSPHLGYIKVAVSGAGFYILTMRISQCSPLFLHQRLLIGCICCTRQVYSGTLTYFFL</sequence>
<protein>
    <submittedName>
        <fullName evidence="1">Uncharacterized protein</fullName>
    </submittedName>
</protein>